<dbReference type="PANTHER" id="PTHR30212:SF2">
    <property type="entry name" value="PROTEIN YIIM"/>
    <property type="match status" value="1"/>
</dbReference>
<evidence type="ECO:0000259" key="1">
    <source>
        <dbReference type="PROSITE" id="PS51340"/>
    </source>
</evidence>
<dbReference type="STRING" id="1121869.SAMN03084138_03386"/>
<dbReference type="Gene3D" id="2.40.33.20">
    <property type="entry name" value="PK beta-barrel domain-like"/>
    <property type="match status" value="1"/>
</dbReference>
<dbReference type="PANTHER" id="PTHR30212">
    <property type="entry name" value="PROTEIN YIIM"/>
    <property type="match status" value="1"/>
</dbReference>
<evidence type="ECO:0000313" key="2">
    <source>
        <dbReference type="EMBL" id="SFP88213.1"/>
    </source>
</evidence>
<dbReference type="Proteomes" id="UP000182692">
    <property type="component" value="Unassembled WGS sequence"/>
</dbReference>
<dbReference type="Pfam" id="PF03473">
    <property type="entry name" value="MOSC"/>
    <property type="match status" value="1"/>
</dbReference>
<dbReference type="RefSeq" id="WP_074927858.1">
    <property type="nucleotide sequence ID" value="NZ_FOWR01000028.1"/>
</dbReference>
<gene>
    <name evidence="2" type="ORF">SAMN03084138_03386</name>
</gene>
<proteinExistence type="predicted"/>
<dbReference type="InterPro" id="IPR052353">
    <property type="entry name" value="Benzoxazolinone_Detox_Enz"/>
</dbReference>
<feature type="domain" description="MOSC" evidence="1">
    <location>
        <begin position="38"/>
        <end position="174"/>
    </location>
</feature>
<protein>
    <submittedName>
        <fullName evidence="2">MOSC domain-containing protein YiiM</fullName>
    </submittedName>
</protein>
<sequence>MQDASNPAPSPTLTFQLANIYRGKVAERYGLQTAMDKVDITGDVFLSNTGLDGDETADKKHHGGPERALHHYPQEHYVFWREKHGDMQDWQAPGMGENISSVGMTEDTVCIGDRYQWGDAIIEVSQPRSPCFKLNQRWEVENLSVDMQAVSRCGWLYRVIQTGTVNKQLPLVLLSRPKNSMTLREVCDVFFGDPLNTEGLAKLREQSALSDSWMGKVKQRQETNEVENWNFRLLGRAAP</sequence>
<dbReference type="OrthoDB" id="9786134at2"/>
<dbReference type="SUPFAM" id="SSF50800">
    <property type="entry name" value="PK beta-barrel domain-like"/>
    <property type="match status" value="1"/>
</dbReference>
<accession>A0A1I5TYU4</accession>
<name>A0A1I5TYU4_9GAMM</name>
<evidence type="ECO:0000313" key="3">
    <source>
        <dbReference type="Proteomes" id="UP000182692"/>
    </source>
</evidence>
<dbReference type="Pfam" id="PF03475">
    <property type="entry name" value="YiiM_3-alpha"/>
    <property type="match status" value="1"/>
</dbReference>
<dbReference type="InterPro" id="IPR005302">
    <property type="entry name" value="MoCF_Sase_C"/>
</dbReference>
<dbReference type="AlphaFoldDB" id="A0A1I5TYU4"/>
<reference evidence="2 3" key="1">
    <citation type="submission" date="2016-10" db="EMBL/GenBank/DDBJ databases">
        <authorList>
            <person name="de Groot N.N."/>
        </authorList>
    </citation>
    <scope>NUCLEOTIDE SEQUENCE [LARGE SCALE GENOMIC DNA]</scope>
    <source>
        <strain evidence="2 3">DSM 15893</strain>
    </source>
</reference>
<dbReference type="GeneID" id="35874350"/>
<dbReference type="GO" id="GO:0030170">
    <property type="term" value="F:pyridoxal phosphate binding"/>
    <property type="evidence" value="ECO:0007669"/>
    <property type="project" value="InterPro"/>
</dbReference>
<dbReference type="GO" id="GO:0003824">
    <property type="term" value="F:catalytic activity"/>
    <property type="evidence" value="ECO:0007669"/>
    <property type="project" value="InterPro"/>
</dbReference>
<dbReference type="InterPro" id="IPR011037">
    <property type="entry name" value="Pyrv_Knase-like_insert_dom_sf"/>
</dbReference>
<dbReference type="EMBL" id="FOWR01000028">
    <property type="protein sequence ID" value="SFP88213.1"/>
    <property type="molecule type" value="Genomic_DNA"/>
</dbReference>
<dbReference type="GO" id="GO:0030151">
    <property type="term" value="F:molybdenum ion binding"/>
    <property type="evidence" value="ECO:0007669"/>
    <property type="project" value="InterPro"/>
</dbReference>
<dbReference type="InterPro" id="IPR005163">
    <property type="entry name" value="Tri_helical_YiiM-like"/>
</dbReference>
<dbReference type="PROSITE" id="PS51340">
    <property type="entry name" value="MOSC"/>
    <property type="match status" value="1"/>
</dbReference>
<organism evidence="2 3">
    <name type="scientific">Enterovibrio norvegicus DSM 15893</name>
    <dbReference type="NCBI Taxonomy" id="1121869"/>
    <lineage>
        <taxon>Bacteria</taxon>
        <taxon>Pseudomonadati</taxon>
        <taxon>Pseudomonadota</taxon>
        <taxon>Gammaproteobacteria</taxon>
        <taxon>Vibrionales</taxon>
        <taxon>Vibrionaceae</taxon>
        <taxon>Enterovibrio</taxon>
    </lineage>
</organism>